<evidence type="ECO:0000256" key="2">
    <source>
        <dbReference type="ARBA" id="ARBA00022448"/>
    </source>
</evidence>
<keyword evidence="9 10" id="KW-0998">Cell outer membrane</keyword>
<dbReference type="Pfam" id="PF07715">
    <property type="entry name" value="Plug"/>
    <property type="match status" value="1"/>
</dbReference>
<protein>
    <submittedName>
        <fullName evidence="15">TonB-dependent receptor</fullName>
    </submittedName>
</protein>
<feature type="domain" description="TonB-dependent receptor-like beta-barrel" evidence="13">
    <location>
        <begin position="334"/>
        <end position="712"/>
    </location>
</feature>
<dbReference type="Gene3D" id="2.170.130.10">
    <property type="entry name" value="TonB-dependent receptor, plug domain"/>
    <property type="match status" value="1"/>
</dbReference>
<feature type="chain" id="PRO_5028905784" evidence="12">
    <location>
        <begin position="20"/>
        <end position="753"/>
    </location>
</feature>
<dbReference type="PANTHER" id="PTHR30069">
    <property type="entry name" value="TONB-DEPENDENT OUTER MEMBRANE RECEPTOR"/>
    <property type="match status" value="1"/>
</dbReference>
<gene>
    <name evidence="15" type="ORF">H4K34_09840</name>
</gene>
<keyword evidence="2 10" id="KW-0813">Transport</keyword>
<evidence type="ECO:0000256" key="12">
    <source>
        <dbReference type="SAM" id="SignalP"/>
    </source>
</evidence>
<proteinExistence type="inferred from homology"/>
<organism evidence="15 16">
    <name type="scientific">Croceimicrobium hydrocarbonivorans</name>
    <dbReference type="NCBI Taxonomy" id="2761580"/>
    <lineage>
        <taxon>Bacteria</taxon>
        <taxon>Pseudomonadati</taxon>
        <taxon>Bacteroidota</taxon>
        <taxon>Flavobacteriia</taxon>
        <taxon>Flavobacteriales</taxon>
        <taxon>Owenweeksiaceae</taxon>
        <taxon>Croceimicrobium</taxon>
    </lineage>
</organism>
<keyword evidence="6 11" id="KW-0798">TonB box</keyword>
<evidence type="ECO:0000256" key="4">
    <source>
        <dbReference type="ARBA" id="ARBA00022692"/>
    </source>
</evidence>
<keyword evidence="7 10" id="KW-0472">Membrane</keyword>
<dbReference type="InterPro" id="IPR012910">
    <property type="entry name" value="Plug_dom"/>
</dbReference>
<dbReference type="PANTHER" id="PTHR30069:SF29">
    <property type="entry name" value="HEMOGLOBIN AND HEMOGLOBIN-HAPTOGLOBIN-BINDING PROTEIN 1-RELATED"/>
    <property type="match status" value="1"/>
</dbReference>
<dbReference type="AlphaFoldDB" id="A0A7H0VAD5"/>
<dbReference type="CDD" id="cd01347">
    <property type="entry name" value="ligand_gated_channel"/>
    <property type="match status" value="1"/>
</dbReference>
<keyword evidence="8 15" id="KW-0675">Receptor</keyword>
<feature type="signal peptide" evidence="12">
    <location>
        <begin position="1"/>
        <end position="19"/>
    </location>
</feature>
<keyword evidence="4 10" id="KW-0812">Transmembrane</keyword>
<dbReference type="PROSITE" id="PS52016">
    <property type="entry name" value="TONB_DEPENDENT_REC_3"/>
    <property type="match status" value="1"/>
</dbReference>
<dbReference type="InterPro" id="IPR037066">
    <property type="entry name" value="Plug_dom_sf"/>
</dbReference>
<keyword evidence="3 10" id="KW-1134">Transmembrane beta strand</keyword>
<dbReference type="Gene3D" id="2.40.170.20">
    <property type="entry name" value="TonB-dependent receptor, beta-barrel domain"/>
    <property type="match status" value="1"/>
</dbReference>
<evidence type="ECO:0000313" key="16">
    <source>
        <dbReference type="Proteomes" id="UP000516305"/>
    </source>
</evidence>
<evidence type="ECO:0000313" key="15">
    <source>
        <dbReference type="EMBL" id="QNR22683.1"/>
    </source>
</evidence>
<dbReference type="Proteomes" id="UP000516305">
    <property type="component" value="Chromosome"/>
</dbReference>
<dbReference type="GO" id="GO:0009279">
    <property type="term" value="C:cell outer membrane"/>
    <property type="evidence" value="ECO:0007669"/>
    <property type="project" value="UniProtKB-SubCell"/>
</dbReference>
<evidence type="ECO:0000256" key="11">
    <source>
        <dbReference type="RuleBase" id="RU003357"/>
    </source>
</evidence>
<dbReference type="Pfam" id="PF00593">
    <property type="entry name" value="TonB_dep_Rec_b-barrel"/>
    <property type="match status" value="1"/>
</dbReference>
<dbReference type="RefSeq" id="WP_210757250.1">
    <property type="nucleotide sequence ID" value="NZ_CP060139.1"/>
</dbReference>
<feature type="domain" description="TonB-dependent receptor plug" evidence="14">
    <location>
        <begin position="117"/>
        <end position="218"/>
    </location>
</feature>
<name>A0A7H0VAD5_9FLAO</name>
<dbReference type="EMBL" id="CP060139">
    <property type="protein sequence ID" value="QNR22683.1"/>
    <property type="molecule type" value="Genomic_DNA"/>
</dbReference>
<sequence length="753" mass="86190">MEKRFWLWFIGLLSFTAQAQEKSFLTLLDAHTAQVVEGAHVTLIWKGDSLNTVSDAQGRVELIAQNLLWIKVRHLSYESYKQAHPKAGSLHFLNPERGQLEEVVVTGQNGPTLSRNAVRQVRIIDAQRIQSQAAVNLKDLLSQDLNFRISEDAVLGSQISLQGMSGAKVKILIDGVPVIGRMDGNIDLSQINLNAIERVEIVEGPMAVTYGTDAVAGTINLITKQSQRRKWQTTANAYMESVGRYNTDASLQWALTAQNQLSLSLGRNYFQGYDPDGQARDLQWNPKEQYFGSLQFKHRQGNSLWRYRLDAFQETVKNKGAIGSFDSLLVPVDTGAWKYPRALDDEYLTTRLNHSLYYHYYPEQGGRWKGFLAYNYFRREKFSRIRNLHLGTEQLFPGADAQDTSIFRMISSRLMYHRKWATKLDYQLGYDFSWEFNSGERIEGEVQDILDAALFAAAEYKPWSVLSLKPGLRYAYNSRFAAPLIASMALRWELHPSWILRASYGKGFRAPSLKELYFLFVDENHNILGNADLKAETSHNYQLGLSYHYDKADWHWQTEARFFFNDLRDEIRLIAILSPTDTEPRGLYRNENVARSQSAGLNWNWRLAKGGWSTELGMAWIGLKNEYAFSDPAADQFNFYPQYRWSISYQFARWKLKPALFMNYTGERKDLALDSEGNLNTRQYSDYTLADFSLQKTFWQERITLSAGIKNLFDVGNIAVSGTGGGGTHSTAAGSLPINYGRTYFLRCQWKLD</sequence>
<accession>A0A7H0VAD5</accession>
<evidence type="ECO:0000256" key="6">
    <source>
        <dbReference type="ARBA" id="ARBA00023077"/>
    </source>
</evidence>
<evidence type="ECO:0000256" key="10">
    <source>
        <dbReference type="PROSITE-ProRule" id="PRU01360"/>
    </source>
</evidence>
<reference evidence="15 16" key="1">
    <citation type="submission" date="2020-08" db="EMBL/GenBank/DDBJ databases">
        <title>Croceimicrobium hydrocarbonivorans gen. nov., sp. nov., a novel marine bacterium isolated from a bacterial consortium that degrades polyethylene terephthalate.</title>
        <authorList>
            <person name="Liu R."/>
        </authorList>
    </citation>
    <scope>NUCLEOTIDE SEQUENCE [LARGE SCALE GENOMIC DNA]</scope>
    <source>
        <strain evidence="15 16">A20-9</strain>
    </source>
</reference>
<dbReference type="GO" id="GO:0044718">
    <property type="term" value="P:siderophore transmembrane transport"/>
    <property type="evidence" value="ECO:0007669"/>
    <property type="project" value="TreeGrafter"/>
</dbReference>
<keyword evidence="5 12" id="KW-0732">Signal</keyword>
<dbReference type="InterPro" id="IPR039426">
    <property type="entry name" value="TonB-dep_rcpt-like"/>
</dbReference>
<dbReference type="KEGG" id="chyd:H4K34_09840"/>
<evidence type="ECO:0000256" key="3">
    <source>
        <dbReference type="ARBA" id="ARBA00022452"/>
    </source>
</evidence>
<dbReference type="InterPro" id="IPR000531">
    <property type="entry name" value="Beta-barrel_TonB"/>
</dbReference>
<evidence type="ECO:0000256" key="5">
    <source>
        <dbReference type="ARBA" id="ARBA00022729"/>
    </source>
</evidence>
<evidence type="ECO:0000256" key="8">
    <source>
        <dbReference type="ARBA" id="ARBA00023170"/>
    </source>
</evidence>
<comment type="subcellular location">
    <subcellularLocation>
        <location evidence="1 10">Cell outer membrane</location>
        <topology evidence="1 10">Multi-pass membrane protein</topology>
    </subcellularLocation>
</comment>
<evidence type="ECO:0000256" key="7">
    <source>
        <dbReference type="ARBA" id="ARBA00023136"/>
    </source>
</evidence>
<dbReference type="SUPFAM" id="SSF56935">
    <property type="entry name" value="Porins"/>
    <property type="match status" value="1"/>
</dbReference>
<evidence type="ECO:0000259" key="13">
    <source>
        <dbReference type="Pfam" id="PF00593"/>
    </source>
</evidence>
<comment type="similarity">
    <text evidence="10 11">Belongs to the TonB-dependent receptor family.</text>
</comment>
<dbReference type="InterPro" id="IPR036942">
    <property type="entry name" value="Beta-barrel_TonB_sf"/>
</dbReference>
<dbReference type="GO" id="GO:0015344">
    <property type="term" value="F:siderophore uptake transmembrane transporter activity"/>
    <property type="evidence" value="ECO:0007669"/>
    <property type="project" value="TreeGrafter"/>
</dbReference>
<evidence type="ECO:0000256" key="1">
    <source>
        <dbReference type="ARBA" id="ARBA00004571"/>
    </source>
</evidence>
<evidence type="ECO:0000256" key="9">
    <source>
        <dbReference type="ARBA" id="ARBA00023237"/>
    </source>
</evidence>
<evidence type="ECO:0000259" key="14">
    <source>
        <dbReference type="Pfam" id="PF07715"/>
    </source>
</evidence>
<keyword evidence="16" id="KW-1185">Reference proteome</keyword>